<evidence type="ECO:0000313" key="6">
    <source>
        <dbReference type="EMBL" id="CAF1276649.1"/>
    </source>
</evidence>
<dbReference type="InterPro" id="IPR021109">
    <property type="entry name" value="Peptidase_aspartic_dom_sf"/>
</dbReference>
<evidence type="ECO:0000256" key="2">
    <source>
        <dbReference type="SAM" id="MobiDB-lite"/>
    </source>
</evidence>
<dbReference type="EMBL" id="CAJOAX010003693">
    <property type="protein sequence ID" value="CAF3868007.1"/>
    <property type="molecule type" value="Genomic_DNA"/>
</dbReference>
<protein>
    <recommendedName>
        <fullName evidence="10">Retrotransposon gag domain-containing protein</fullName>
    </recommendedName>
</protein>
<dbReference type="Proteomes" id="UP000663882">
    <property type="component" value="Unassembled WGS sequence"/>
</dbReference>
<name>A0A819FG71_9BILA</name>
<evidence type="ECO:0000259" key="4">
    <source>
        <dbReference type="Pfam" id="PF03732"/>
    </source>
</evidence>
<evidence type="ECO:0000313" key="7">
    <source>
        <dbReference type="EMBL" id="CAF3868007.1"/>
    </source>
</evidence>
<feature type="compositionally biased region" description="Low complexity" evidence="2">
    <location>
        <begin position="233"/>
        <end position="251"/>
    </location>
</feature>
<evidence type="ECO:0000313" key="9">
    <source>
        <dbReference type="Proteomes" id="UP000663823"/>
    </source>
</evidence>
<dbReference type="Pfam" id="PF03732">
    <property type="entry name" value="Retrotrans_gag"/>
    <property type="match status" value="1"/>
</dbReference>
<sequence>MSNNAQDSAMIICYRECLSNLEKFNGGEEQKILQFINNIERIDRMIHANGDILHCMCTAKLDGKAKRWYEDNMTLTQWENLKSALLDRFTTSDSSSNIVEQLKERKQKSDETITSYYDAVIKLCREYDSSMSQKMMISGLQNGIKDSLKTQIKRQMKLLPESARTTQAFLKIAKDELEFQEEDSFEKEPVQPYLPLITNTISTTSQQTRNDSEKASTSTYSSTHEHNNKYTLSSNIPTSNSTSRNPTSRPRQIIPGTHDGGHSSNKQQNPSAMNYTLSKLSTPIYINVQVNNKQHRAIVDTGSAVTIINQQLLKKIYHKEFIHKKKLHKSANCSSINIIDEIQLEIKIQGYKTFILADVATNLITDLSLGNDWIMTNNVIIDTPQRCIFLTDQKRHILATAQFVKPSHLQSSVLLADEITLPPRSEKCIDIKVLSSMTNISEALFEPAPY</sequence>
<evidence type="ECO:0000313" key="8">
    <source>
        <dbReference type="EMBL" id="CAF4017469.1"/>
    </source>
</evidence>
<dbReference type="InterPro" id="IPR001969">
    <property type="entry name" value="Aspartic_peptidase_AS"/>
</dbReference>
<dbReference type="Proteomes" id="UP000663889">
    <property type="component" value="Unassembled WGS sequence"/>
</dbReference>
<dbReference type="GO" id="GO:0004190">
    <property type="term" value="F:aspartic-type endopeptidase activity"/>
    <property type="evidence" value="ECO:0007669"/>
    <property type="project" value="InterPro"/>
</dbReference>
<keyword evidence="1" id="KW-0378">Hydrolase</keyword>
<dbReference type="Proteomes" id="UP000663874">
    <property type="component" value="Unassembled WGS sequence"/>
</dbReference>
<dbReference type="CDD" id="cd00303">
    <property type="entry name" value="retropepsin_like"/>
    <property type="match status" value="1"/>
</dbReference>
<feature type="region of interest" description="Disordered" evidence="2">
    <location>
        <begin position="202"/>
        <end position="271"/>
    </location>
</feature>
<proteinExistence type="predicted"/>
<dbReference type="Proteomes" id="UP000663823">
    <property type="component" value="Unassembled WGS sequence"/>
</dbReference>
<feature type="domain" description="Retropepsins" evidence="3">
    <location>
        <begin position="286"/>
        <end position="350"/>
    </location>
</feature>
<dbReference type="Pfam" id="PF00077">
    <property type="entry name" value="RVP"/>
    <property type="match status" value="1"/>
</dbReference>
<dbReference type="AlphaFoldDB" id="A0A819FG71"/>
<evidence type="ECO:0008006" key="10">
    <source>
        <dbReference type="Google" id="ProtNLM"/>
    </source>
</evidence>
<evidence type="ECO:0000256" key="1">
    <source>
        <dbReference type="ARBA" id="ARBA00022801"/>
    </source>
</evidence>
<feature type="compositionally biased region" description="Polar residues" evidence="2">
    <location>
        <begin position="262"/>
        <end position="271"/>
    </location>
</feature>
<dbReference type="InterPro" id="IPR018061">
    <property type="entry name" value="Retropepsins"/>
</dbReference>
<dbReference type="SUPFAM" id="SSF50630">
    <property type="entry name" value="Acid proteases"/>
    <property type="match status" value="1"/>
</dbReference>
<dbReference type="EMBL" id="CAJNOO010002535">
    <property type="protein sequence ID" value="CAF1276649.1"/>
    <property type="molecule type" value="Genomic_DNA"/>
</dbReference>
<evidence type="ECO:0000259" key="3">
    <source>
        <dbReference type="Pfam" id="PF00077"/>
    </source>
</evidence>
<comment type="caution">
    <text evidence="7">The sequence shown here is derived from an EMBL/GenBank/DDBJ whole genome shotgun (WGS) entry which is preliminary data.</text>
</comment>
<feature type="domain" description="Retrotransposon gag" evidence="4">
    <location>
        <begin position="58"/>
        <end position="145"/>
    </location>
</feature>
<dbReference type="GO" id="GO:0006508">
    <property type="term" value="P:proteolysis"/>
    <property type="evidence" value="ECO:0007669"/>
    <property type="project" value="InterPro"/>
</dbReference>
<dbReference type="PANTHER" id="PTHR33223">
    <property type="entry name" value="CCHC-TYPE DOMAIN-CONTAINING PROTEIN"/>
    <property type="match status" value="1"/>
</dbReference>
<gene>
    <name evidence="8" type="ORF">FNK824_LOCUS26866</name>
    <name evidence="7" type="ORF">OTI717_LOCUS22063</name>
    <name evidence="6" type="ORF">RFH988_LOCUS28476</name>
    <name evidence="5" type="ORF">SEV965_LOCUS23368</name>
</gene>
<reference evidence="7" key="1">
    <citation type="submission" date="2021-02" db="EMBL/GenBank/DDBJ databases">
        <authorList>
            <person name="Nowell W R."/>
        </authorList>
    </citation>
    <scope>NUCLEOTIDE SEQUENCE</scope>
</reference>
<evidence type="ECO:0000313" key="5">
    <source>
        <dbReference type="EMBL" id="CAF1243838.1"/>
    </source>
</evidence>
<organism evidence="7 9">
    <name type="scientific">Rotaria sordida</name>
    <dbReference type="NCBI Taxonomy" id="392033"/>
    <lineage>
        <taxon>Eukaryota</taxon>
        <taxon>Metazoa</taxon>
        <taxon>Spiralia</taxon>
        <taxon>Gnathifera</taxon>
        <taxon>Rotifera</taxon>
        <taxon>Eurotatoria</taxon>
        <taxon>Bdelloidea</taxon>
        <taxon>Philodinida</taxon>
        <taxon>Philodinidae</taxon>
        <taxon>Rotaria</taxon>
    </lineage>
</organism>
<dbReference type="PROSITE" id="PS00141">
    <property type="entry name" value="ASP_PROTEASE"/>
    <property type="match status" value="1"/>
</dbReference>
<dbReference type="OrthoDB" id="8026949at2759"/>
<dbReference type="Gene3D" id="2.40.70.10">
    <property type="entry name" value="Acid Proteases"/>
    <property type="match status" value="1"/>
</dbReference>
<accession>A0A819FG71</accession>
<dbReference type="InterPro" id="IPR005162">
    <property type="entry name" value="Retrotrans_gag_dom"/>
</dbReference>
<dbReference type="EMBL" id="CAJNOU010001717">
    <property type="protein sequence ID" value="CAF1243838.1"/>
    <property type="molecule type" value="Genomic_DNA"/>
</dbReference>
<dbReference type="PANTHER" id="PTHR33223:SF6">
    <property type="entry name" value="CCHC-TYPE DOMAIN-CONTAINING PROTEIN"/>
    <property type="match status" value="1"/>
</dbReference>
<dbReference type="EMBL" id="CAJOBE010006792">
    <property type="protein sequence ID" value="CAF4017469.1"/>
    <property type="molecule type" value="Genomic_DNA"/>
</dbReference>